<proteinExistence type="predicted"/>
<dbReference type="OrthoDB" id="2024989at2"/>
<dbReference type="eggNOG" id="ENOG5030BTU">
    <property type="taxonomic scope" value="Bacteria"/>
</dbReference>
<keyword evidence="2" id="KW-1185">Reference proteome</keyword>
<sequence>MLPLIKEMGIEENSGINETQLRAIMEVYFSNVIMQRLINDIGKNTFRLPDDIDEINFIESQLSEFIKGTVSDAITGLGIDFQEISDERAREVVDGVYLTAYTILENLAEEGEE</sequence>
<dbReference type="Proteomes" id="UP000008550">
    <property type="component" value="Chromosome"/>
</dbReference>
<dbReference type="STRING" id="498761.HM1_0127"/>
<evidence type="ECO:0000313" key="1">
    <source>
        <dbReference type="EMBL" id="ABZ82746.1"/>
    </source>
</evidence>
<protein>
    <submittedName>
        <fullName evidence="1">Uncharacterized protein</fullName>
    </submittedName>
</protein>
<organism evidence="1 2">
    <name type="scientific">Heliobacterium modesticaldum (strain ATCC 51547 / Ice1)</name>
    <dbReference type="NCBI Taxonomy" id="498761"/>
    <lineage>
        <taxon>Bacteria</taxon>
        <taxon>Bacillati</taxon>
        <taxon>Bacillota</taxon>
        <taxon>Clostridia</taxon>
        <taxon>Eubacteriales</taxon>
        <taxon>Heliobacteriaceae</taxon>
        <taxon>Heliomicrobium</taxon>
    </lineage>
</organism>
<evidence type="ECO:0000313" key="2">
    <source>
        <dbReference type="Proteomes" id="UP000008550"/>
    </source>
</evidence>
<dbReference type="KEGG" id="hmo:HM1_0127"/>
<name>B0TD48_HELMI</name>
<accession>B0TD48</accession>
<reference evidence="1 2" key="1">
    <citation type="journal article" date="2008" name="J. Bacteriol.">
        <title>The genome of Heliobacterium modesticaldum, a phototrophic representative of the Firmicutes containing the simplest photosynthetic apparatus.</title>
        <authorList>
            <person name="Sattley W.M."/>
            <person name="Madigan M.T."/>
            <person name="Swingley W.D."/>
            <person name="Cheung P.C."/>
            <person name="Clocksin K.M."/>
            <person name="Conrad A.L."/>
            <person name="Dejesa L.C."/>
            <person name="Honchak B.M."/>
            <person name="Jung D.O."/>
            <person name="Karbach L.E."/>
            <person name="Kurdoglu A."/>
            <person name="Lahiri S."/>
            <person name="Mastrian S.D."/>
            <person name="Page L.E."/>
            <person name="Taylor H.L."/>
            <person name="Wang Z.T."/>
            <person name="Raymond J."/>
            <person name="Chen M."/>
            <person name="Blankenship R.E."/>
            <person name="Touchman J.W."/>
        </authorList>
    </citation>
    <scope>NUCLEOTIDE SEQUENCE [LARGE SCALE GENOMIC DNA]</scope>
    <source>
        <strain evidence="2">ATCC 51547 / Ice1</strain>
    </source>
</reference>
<dbReference type="EMBL" id="CP000930">
    <property type="protein sequence ID" value="ABZ82746.1"/>
    <property type="molecule type" value="Genomic_DNA"/>
</dbReference>
<dbReference type="HOGENOM" id="CLU_2130019_0_0_9"/>
<gene>
    <name evidence="1" type="ORF">HM1_0127</name>
</gene>
<dbReference type="AlphaFoldDB" id="B0TD48"/>